<proteinExistence type="predicted"/>
<dbReference type="InterPro" id="IPR012902">
    <property type="entry name" value="N_methyl_site"/>
</dbReference>
<dbReference type="SUPFAM" id="SSF54523">
    <property type="entry name" value="Pili subunits"/>
    <property type="match status" value="1"/>
</dbReference>
<dbReference type="AlphaFoldDB" id="A0A518CRG6"/>
<dbReference type="InterPro" id="IPR045584">
    <property type="entry name" value="Pilin-like"/>
</dbReference>
<dbReference type="Proteomes" id="UP000317178">
    <property type="component" value="Chromosome"/>
</dbReference>
<dbReference type="NCBIfam" id="TIGR02532">
    <property type="entry name" value="IV_pilin_GFxxxE"/>
    <property type="match status" value="1"/>
</dbReference>
<evidence type="ECO:0000313" key="2">
    <source>
        <dbReference type="EMBL" id="QDU81808.1"/>
    </source>
</evidence>
<dbReference type="Pfam" id="PF07963">
    <property type="entry name" value="N_methyl"/>
    <property type="match status" value="1"/>
</dbReference>
<dbReference type="Gene3D" id="3.30.700.10">
    <property type="entry name" value="Glycoprotein, Type 4 Pilin"/>
    <property type="match status" value="1"/>
</dbReference>
<accession>A0A518CRG6</accession>
<protein>
    <submittedName>
        <fullName evidence="2">Uncharacterized protein</fullName>
    </submittedName>
</protein>
<evidence type="ECO:0000313" key="3">
    <source>
        <dbReference type="Proteomes" id="UP000317178"/>
    </source>
</evidence>
<reference evidence="2 3" key="1">
    <citation type="submission" date="2019-02" db="EMBL/GenBank/DDBJ databases">
        <title>Deep-cultivation of Planctomycetes and their phenomic and genomic characterization uncovers novel biology.</title>
        <authorList>
            <person name="Wiegand S."/>
            <person name="Jogler M."/>
            <person name="Boedeker C."/>
            <person name="Pinto D."/>
            <person name="Vollmers J."/>
            <person name="Rivas-Marin E."/>
            <person name="Kohn T."/>
            <person name="Peeters S.H."/>
            <person name="Heuer A."/>
            <person name="Rast P."/>
            <person name="Oberbeckmann S."/>
            <person name="Bunk B."/>
            <person name="Jeske O."/>
            <person name="Meyerdierks A."/>
            <person name="Storesund J.E."/>
            <person name="Kallscheuer N."/>
            <person name="Luecker S."/>
            <person name="Lage O.M."/>
            <person name="Pohl T."/>
            <person name="Merkel B.J."/>
            <person name="Hornburger P."/>
            <person name="Mueller R.-W."/>
            <person name="Bruemmer F."/>
            <person name="Labrenz M."/>
            <person name="Spormann A.M."/>
            <person name="Op den Camp H."/>
            <person name="Overmann J."/>
            <person name="Amann R."/>
            <person name="Jetten M.S.M."/>
            <person name="Mascher T."/>
            <person name="Medema M.H."/>
            <person name="Devos D.P."/>
            <person name="Kaster A.-K."/>
            <person name="Ovreas L."/>
            <person name="Rohde M."/>
            <person name="Galperin M.Y."/>
            <person name="Jogler C."/>
        </authorList>
    </citation>
    <scope>NUCLEOTIDE SEQUENCE [LARGE SCALE GENOMIC DNA]</scope>
    <source>
        <strain evidence="2 3">Pla110</strain>
    </source>
</reference>
<gene>
    <name evidence="2" type="ORF">Pla110_35580</name>
</gene>
<keyword evidence="1" id="KW-0472">Membrane</keyword>
<dbReference type="RefSeq" id="WP_197440256.1">
    <property type="nucleotide sequence ID" value="NZ_CP036281.1"/>
</dbReference>
<dbReference type="KEGG" id="plon:Pla110_35580"/>
<name>A0A518CRG6_9PLAN</name>
<dbReference type="PROSITE" id="PS00409">
    <property type="entry name" value="PROKAR_NTER_METHYL"/>
    <property type="match status" value="1"/>
</dbReference>
<sequence>MISCRQPLLEHFFISRRRASGFTLIELMVAILILGILTAATVSTLTVALDNSRVPSAARTIQAALEGARDRASHANEPRGLRLYYEDVEGHYMVRSMAYLEVVENETAGDIEVRRDSSMGPPTWGDADVVNGTGVNWNSLYNRGLLTEKSKVRLGNWWYHIQSGTLSSSITSDRLRIVPEYRDATGTNMDISAGFVNEGDHEVTLAPVEMADEDPISFPDGVFIDLSVLELQSPSIRPLAWGALADSDYVDIMFSPLGTVDGPLSIQGLLHLPIVEIEDVTLGFDFGDENKEGNESLVTIFTQTGQISTPPINTDNGGTDPFKLARTGITE</sequence>
<keyword evidence="3" id="KW-1185">Reference proteome</keyword>
<feature type="transmembrane region" description="Helical" evidence="1">
    <location>
        <begin position="21"/>
        <end position="49"/>
    </location>
</feature>
<organism evidence="2 3">
    <name type="scientific">Polystyrenella longa</name>
    <dbReference type="NCBI Taxonomy" id="2528007"/>
    <lineage>
        <taxon>Bacteria</taxon>
        <taxon>Pseudomonadati</taxon>
        <taxon>Planctomycetota</taxon>
        <taxon>Planctomycetia</taxon>
        <taxon>Planctomycetales</taxon>
        <taxon>Planctomycetaceae</taxon>
        <taxon>Polystyrenella</taxon>
    </lineage>
</organism>
<keyword evidence="1" id="KW-1133">Transmembrane helix</keyword>
<evidence type="ECO:0000256" key="1">
    <source>
        <dbReference type="SAM" id="Phobius"/>
    </source>
</evidence>
<dbReference type="EMBL" id="CP036281">
    <property type="protein sequence ID" value="QDU81808.1"/>
    <property type="molecule type" value="Genomic_DNA"/>
</dbReference>
<keyword evidence="1" id="KW-0812">Transmembrane</keyword>